<dbReference type="PaxDb" id="263820-PTO0396"/>
<name>Q6L221_PICTO</name>
<sequence>MISSFTLDNELSGIIKNIFIKEYSKNIRYIYVTDLVNPAYSIYVRNNDYKIPEEQVRILESGGEMHEMARSFFENMPGFMSFEETVAGKNNLKGIIGRIDFVFENYIVEFKSKHAEAITIDDVKNKYIMDLEQCIFYAVMNKNDECRLVFVNDKMESYGFIVKIIKGNEIENEMLRRYKMFDDGNGVPKCRYIQSCTLHHDKLCRCDGLDTLDYKWLDGLIDIKSFDIKVNLSNYPGISYHDLIYPRRYYHRIKNDGIVKKRAIGPSKYENNRLFYILNDAISESQFAITPEEQRRQNKSSCLNIISNDRYIARNIYDSKFIPYIAKVNNSIYERNPPETYVKELAFECANRNSETGYIIVLYPKMNMKILAYKYSFDLNILKNNAKSLIDKINDALKNDKPEDLDMCPEFSIDSCQFRSCSCRSEIFRNYP</sequence>
<dbReference type="RefSeq" id="WP_011177197.1">
    <property type="nucleotide sequence ID" value="NC_005877.1"/>
</dbReference>
<dbReference type="OrthoDB" id="57351at2157"/>
<dbReference type="HOGENOM" id="CLU_634041_0_0_2"/>
<dbReference type="KEGG" id="pto:PTO0396"/>
<evidence type="ECO:0000313" key="1">
    <source>
        <dbReference type="EMBL" id="AAT42981.1"/>
    </source>
</evidence>
<proteinExistence type="predicted"/>
<dbReference type="AlphaFoldDB" id="Q6L221"/>
<organism evidence="1 2">
    <name type="scientific">Picrophilus torridus (strain ATCC 700027 / DSM 9790 / JCM 10055 / NBRC 100828 / KAW 2/3)</name>
    <dbReference type="NCBI Taxonomy" id="1122961"/>
    <lineage>
        <taxon>Archaea</taxon>
        <taxon>Methanobacteriati</taxon>
        <taxon>Thermoplasmatota</taxon>
        <taxon>Thermoplasmata</taxon>
        <taxon>Thermoplasmatales</taxon>
        <taxon>Picrophilaceae</taxon>
        <taxon>Picrophilus</taxon>
    </lineage>
</organism>
<reference evidence="1 2" key="1">
    <citation type="journal article" date="2004" name="Proc. Natl. Acad. Sci. U.S.A.">
        <title>Genome sequence of Picrophilus torridus and its implications for life around pH 0.</title>
        <authorList>
            <person name="Futterer O."/>
            <person name="Angelov A."/>
            <person name="Liesegang H."/>
            <person name="Gottschalk G."/>
            <person name="Schleper C."/>
            <person name="Schepers B."/>
            <person name="Dock C."/>
            <person name="Antranikian G."/>
            <person name="Liebl W."/>
        </authorList>
    </citation>
    <scope>NUCLEOTIDE SEQUENCE [LARGE SCALE GENOMIC DNA]</scope>
    <source>
        <strain evidence="2">ATCC 700027 / DSM 9790 / JCM 10055 / NBRC 100828</strain>
    </source>
</reference>
<protein>
    <submittedName>
        <fullName evidence="1">Hypothetical conserved protein</fullName>
    </submittedName>
</protein>
<dbReference type="eggNOG" id="arCOG00790">
    <property type="taxonomic scope" value="Archaea"/>
</dbReference>
<dbReference type="InParanoid" id="Q6L221"/>
<accession>Q6L221</accession>
<dbReference type="EMBL" id="AE017261">
    <property type="protein sequence ID" value="AAT42981.1"/>
    <property type="molecule type" value="Genomic_DNA"/>
</dbReference>
<dbReference type="GeneID" id="2844570"/>
<gene>
    <name evidence="1" type="ordered locus">PTO0396</name>
</gene>
<dbReference type="STRING" id="263820.PTO0396"/>
<dbReference type="Proteomes" id="UP000000438">
    <property type="component" value="Chromosome"/>
</dbReference>
<evidence type="ECO:0000313" key="2">
    <source>
        <dbReference type="Proteomes" id="UP000000438"/>
    </source>
</evidence>